<dbReference type="PANTHER" id="PTHR44086">
    <property type="entry name" value="THIOSULFATE SULFURTRANSFERASE RDL2, MITOCHONDRIAL-RELATED"/>
    <property type="match status" value="1"/>
</dbReference>
<evidence type="ECO:0000313" key="2">
    <source>
        <dbReference type="EMBL" id="APZ42740.1"/>
    </source>
</evidence>
<organism evidence="2 3">
    <name type="scientific">Acidihalobacter ferrooxydans</name>
    <dbReference type="NCBI Taxonomy" id="1765967"/>
    <lineage>
        <taxon>Bacteria</taxon>
        <taxon>Pseudomonadati</taxon>
        <taxon>Pseudomonadota</taxon>
        <taxon>Gammaproteobacteria</taxon>
        <taxon>Chromatiales</taxon>
        <taxon>Ectothiorhodospiraceae</taxon>
        <taxon>Acidihalobacter</taxon>
    </lineage>
</organism>
<feature type="domain" description="Rhodanese" evidence="1">
    <location>
        <begin position="16"/>
        <end position="108"/>
    </location>
</feature>
<dbReference type="SUPFAM" id="SSF52821">
    <property type="entry name" value="Rhodanese/Cell cycle control phosphatase"/>
    <property type="match status" value="1"/>
</dbReference>
<sequence>MTKKISPDELAELIDNAQNFVLIDTLPRTAYDEGHLPGAISIVSDEILIRAPREVPDRGKMIVVYCASAVCQRAGLAAERLESLGYTNVLHYVDGKRGWLDSGRELEAS</sequence>
<evidence type="ECO:0000313" key="3">
    <source>
        <dbReference type="Proteomes" id="UP000243807"/>
    </source>
</evidence>
<dbReference type="GO" id="GO:0004792">
    <property type="term" value="F:thiosulfate-cyanide sulfurtransferase activity"/>
    <property type="evidence" value="ECO:0007669"/>
    <property type="project" value="InterPro"/>
</dbReference>
<dbReference type="Gene3D" id="3.40.250.10">
    <property type="entry name" value="Rhodanese-like domain"/>
    <property type="match status" value="1"/>
</dbReference>
<proteinExistence type="predicted"/>
<accession>A0A1P8UFZ5</accession>
<dbReference type="InterPro" id="IPR001307">
    <property type="entry name" value="Thiosulphate_STrfase_CS"/>
</dbReference>
<dbReference type="CDD" id="cd00158">
    <property type="entry name" value="RHOD"/>
    <property type="match status" value="1"/>
</dbReference>
<protein>
    <recommendedName>
        <fullName evidence="1">Rhodanese domain-containing protein</fullName>
    </recommendedName>
</protein>
<keyword evidence="3" id="KW-1185">Reference proteome</keyword>
<dbReference type="RefSeq" id="WP_076836389.1">
    <property type="nucleotide sequence ID" value="NZ_CP019434.1"/>
</dbReference>
<dbReference type="Pfam" id="PF00581">
    <property type="entry name" value="Rhodanese"/>
    <property type="match status" value="1"/>
</dbReference>
<dbReference type="AlphaFoldDB" id="A0A1P8UFZ5"/>
<dbReference type="Proteomes" id="UP000243807">
    <property type="component" value="Chromosome"/>
</dbReference>
<dbReference type="PROSITE" id="PS00380">
    <property type="entry name" value="RHODANESE_1"/>
    <property type="match status" value="1"/>
</dbReference>
<dbReference type="InterPro" id="IPR001763">
    <property type="entry name" value="Rhodanese-like_dom"/>
</dbReference>
<evidence type="ECO:0000259" key="1">
    <source>
        <dbReference type="PROSITE" id="PS50206"/>
    </source>
</evidence>
<dbReference type="PROSITE" id="PS50206">
    <property type="entry name" value="RHODANESE_3"/>
    <property type="match status" value="1"/>
</dbReference>
<dbReference type="PANTHER" id="PTHR44086:SF10">
    <property type="entry name" value="THIOSULFATE SULFURTRANSFERASE_RHODANESE-LIKE DOMAIN-CONTAINING PROTEIN 3"/>
    <property type="match status" value="1"/>
</dbReference>
<dbReference type="SMART" id="SM00450">
    <property type="entry name" value="RHOD"/>
    <property type="match status" value="1"/>
</dbReference>
<name>A0A1P8UFZ5_9GAMM</name>
<dbReference type="STRING" id="1765967.BW247_06225"/>
<dbReference type="InterPro" id="IPR036873">
    <property type="entry name" value="Rhodanese-like_dom_sf"/>
</dbReference>
<dbReference type="EMBL" id="CP019434">
    <property type="protein sequence ID" value="APZ42740.1"/>
    <property type="molecule type" value="Genomic_DNA"/>
</dbReference>
<gene>
    <name evidence="2" type="ORF">BW247_06225</name>
</gene>
<reference evidence="2 3" key="1">
    <citation type="submission" date="2017-01" db="EMBL/GenBank/DDBJ databases">
        <title>Draft sequence of Acidihalobacter ferrooxidans strain DSM 14175 (strain V8).</title>
        <authorList>
            <person name="Khaleque H.N."/>
            <person name="Ramsay J.P."/>
            <person name="Murphy R.J.T."/>
            <person name="Kaksonen A.H."/>
            <person name="Boxall N.J."/>
            <person name="Watkin E.L.J."/>
        </authorList>
    </citation>
    <scope>NUCLEOTIDE SEQUENCE [LARGE SCALE GENOMIC DNA]</scope>
    <source>
        <strain evidence="2 3">V8</strain>
    </source>
</reference>
<dbReference type="KEGG" id="afy:BW247_06225"/>